<dbReference type="GO" id="GO:0004673">
    <property type="term" value="F:protein histidine kinase activity"/>
    <property type="evidence" value="ECO:0007669"/>
    <property type="project" value="UniProtKB-EC"/>
</dbReference>
<dbReference type="Pfam" id="PF00072">
    <property type="entry name" value="Response_reg"/>
    <property type="match status" value="1"/>
</dbReference>
<dbReference type="Gene3D" id="3.30.565.10">
    <property type="entry name" value="Histidine kinase-like ATPase, C-terminal domain"/>
    <property type="match status" value="1"/>
</dbReference>
<dbReference type="PRINTS" id="PR00344">
    <property type="entry name" value="BCTRLSENSOR"/>
</dbReference>
<evidence type="ECO:0000313" key="8">
    <source>
        <dbReference type="EMBL" id="MFC3265186.1"/>
    </source>
</evidence>
<accession>A0ABV7LCP7</accession>
<dbReference type="InterPro" id="IPR013656">
    <property type="entry name" value="PAS_4"/>
</dbReference>
<dbReference type="InterPro" id="IPR003594">
    <property type="entry name" value="HATPase_dom"/>
</dbReference>
<evidence type="ECO:0000256" key="2">
    <source>
        <dbReference type="ARBA" id="ARBA00012438"/>
    </source>
</evidence>
<dbReference type="PROSITE" id="PS50110">
    <property type="entry name" value="RESPONSE_REGULATORY"/>
    <property type="match status" value="1"/>
</dbReference>
<evidence type="ECO:0000256" key="1">
    <source>
        <dbReference type="ARBA" id="ARBA00000085"/>
    </source>
</evidence>
<dbReference type="InterPro" id="IPR004358">
    <property type="entry name" value="Sig_transdc_His_kin-like_C"/>
</dbReference>
<dbReference type="SMART" id="SM00387">
    <property type="entry name" value="HATPase_c"/>
    <property type="match status" value="1"/>
</dbReference>
<dbReference type="PANTHER" id="PTHR43065">
    <property type="entry name" value="SENSOR HISTIDINE KINASE"/>
    <property type="match status" value="1"/>
</dbReference>
<dbReference type="Pfam" id="PF00512">
    <property type="entry name" value="HisKA"/>
    <property type="match status" value="1"/>
</dbReference>
<feature type="modified residue" description="4-aspartylphosphate" evidence="4">
    <location>
        <position position="785"/>
    </location>
</feature>
<dbReference type="InterPro" id="IPR011006">
    <property type="entry name" value="CheY-like_superfamily"/>
</dbReference>
<dbReference type="RefSeq" id="WP_376829977.1">
    <property type="nucleotide sequence ID" value="NZ_JBHLWR010000006.1"/>
</dbReference>
<keyword evidence="8" id="KW-0418">Kinase</keyword>
<dbReference type="Gene3D" id="3.40.50.2300">
    <property type="match status" value="1"/>
</dbReference>
<keyword evidence="8" id="KW-0808">Transferase</keyword>
<name>A0ABV7LCP7_9HYPH</name>
<sequence length="851" mass="90709">MNRSSPDDIASAPSLAGAAEAAAAAPPPRRRSALAPAALSLLFALLFVAVALWLALAAPDQAGAAVWWLLAVLAAVGVFALSGFSVGLFQLTPGVSRPTRLSRAIVDGALAGMAAVDARGEIIWCNGAWLRAVGRDGAGPAALERAARHAPEVSEALYRLARSARAGVPAHDELRFPAGATPDGAPCWRRVEARLLGEGRRAPLLWTVTDVTADRERQERVFQELQHVISFLDEAPAGFMSIEADGEISYMNATLAGWLGLDLASAGAGGVRIEDIAPHAAAGRLLAAPPAGKDHEILDLDLRRRDGHILPVRALHRVPAAEAGARPPSRTVVLSRMSVPGTAAGSRHAEARFARFFNNTPVAIATVAPDGRILSCNASFQRLFGPELIEAGARALVTDKDGERLEAALRAAASQQEVAPFDAQVAGDGGRCVRVYVSSVSEMEGEGESAVIYALDITEQRALEAQFAQAQKMNAVGQLAGGVAHDFNNVLQAIIGFCELLLGRHRPTDPSFQDIMQIKTNANRAAALVRHLLAFSRRQTLRPQVMRVGDVLADVSLLLKRLLGERVDLDVHHGRDIWPVKADINQFEQVIMNLAVNARDAMPDGGRLSIRTSNVSAAESRRYDESMPAADYVMIEVADTGVGMPPEVLSQIFEPFFTTKEVGKGTGLGLSTVYGIVKQTDGYILCESEVGKGTTFRIFLPRYVESQEETAAAAGAAAGAPARKPAADLTGRGVILLVEDEEAVRAFASRALAARGYTVLEAASGAEAIQLLEERDDPVDLVVSDVVMPEMDGPTLLRELRARNIGARIVFVSGYAEDAFRRNLPEGETFVFLPKPFTLKQLIEAVKAQTG</sequence>
<dbReference type="Gene3D" id="1.10.287.130">
    <property type="match status" value="1"/>
</dbReference>
<evidence type="ECO:0000259" key="6">
    <source>
        <dbReference type="PROSITE" id="PS50109"/>
    </source>
</evidence>
<dbReference type="SMART" id="SM00388">
    <property type="entry name" value="HisKA"/>
    <property type="match status" value="1"/>
</dbReference>
<keyword evidence="3 4" id="KW-0597">Phosphoprotein</keyword>
<protein>
    <recommendedName>
        <fullName evidence="2">histidine kinase</fullName>
        <ecNumber evidence="2">2.7.13.3</ecNumber>
    </recommendedName>
</protein>
<dbReference type="InterPro" id="IPR001789">
    <property type="entry name" value="Sig_transdc_resp-reg_receiver"/>
</dbReference>
<dbReference type="PROSITE" id="PS50109">
    <property type="entry name" value="HIS_KIN"/>
    <property type="match status" value="1"/>
</dbReference>
<feature type="domain" description="Histidine kinase" evidence="6">
    <location>
        <begin position="482"/>
        <end position="704"/>
    </location>
</feature>
<dbReference type="Proteomes" id="UP001595536">
    <property type="component" value="Unassembled WGS sequence"/>
</dbReference>
<keyword evidence="5" id="KW-0812">Transmembrane</keyword>
<dbReference type="SUPFAM" id="SSF52172">
    <property type="entry name" value="CheY-like"/>
    <property type="match status" value="1"/>
</dbReference>
<gene>
    <name evidence="8" type="primary">cckA</name>
    <name evidence="8" type="ORF">ACFOEX_02270</name>
</gene>
<dbReference type="EC" id="2.7.13.3" evidence="2"/>
<reference evidence="9" key="1">
    <citation type="journal article" date="2019" name="Int. J. Syst. Evol. Microbiol.">
        <title>The Global Catalogue of Microorganisms (GCM) 10K type strain sequencing project: providing services to taxonomists for standard genome sequencing and annotation.</title>
        <authorList>
            <consortium name="The Broad Institute Genomics Platform"/>
            <consortium name="The Broad Institute Genome Sequencing Center for Infectious Disease"/>
            <person name="Wu L."/>
            <person name="Ma J."/>
        </authorList>
    </citation>
    <scope>NUCLEOTIDE SEQUENCE [LARGE SCALE GENOMIC DNA]</scope>
    <source>
        <strain evidence="9">CCM 7941</strain>
    </source>
</reference>
<dbReference type="InterPro" id="IPR000014">
    <property type="entry name" value="PAS"/>
</dbReference>
<dbReference type="SMART" id="SM00091">
    <property type="entry name" value="PAS"/>
    <property type="match status" value="3"/>
</dbReference>
<feature type="transmembrane region" description="Helical" evidence="5">
    <location>
        <begin position="34"/>
        <end position="58"/>
    </location>
</feature>
<dbReference type="InterPro" id="IPR005467">
    <property type="entry name" value="His_kinase_dom"/>
</dbReference>
<feature type="transmembrane region" description="Helical" evidence="5">
    <location>
        <begin position="65"/>
        <end position="89"/>
    </location>
</feature>
<dbReference type="Pfam" id="PF02518">
    <property type="entry name" value="HATPase_c"/>
    <property type="match status" value="1"/>
</dbReference>
<dbReference type="CDD" id="cd00082">
    <property type="entry name" value="HisKA"/>
    <property type="match status" value="1"/>
</dbReference>
<dbReference type="Pfam" id="PF08448">
    <property type="entry name" value="PAS_4"/>
    <property type="match status" value="1"/>
</dbReference>
<dbReference type="SMART" id="SM00448">
    <property type="entry name" value="REC"/>
    <property type="match status" value="1"/>
</dbReference>
<keyword evidence="5" id="KW-0472">Membrane</keyword>
<keyword evidence="9" id="KW-1185">Reference proteome</keyword>
<evidence type="ECO:0000256" key="4">
    <source>
        <dbReference type="PROSITE-ProRule" id="PRU00169"/>
    </source>
</evidence>
<comment type="catalytic activity">
    <reaction evidence="1">
        <text>ATP + protein L-histidine = ADP + protein N-phospho-L-histidine.</text>
        <dbReference type="EC" id="2.7.13.3"/>
    </reaction>
</comment>
<evidence type="ECO:0000313" key="9">
    <source>
        <dbReference type="Proteomes" id="UP001595536"/>
    </source>
</evidence>
<feature type="domain" description="Response regulatory" evidence="7">
    <location>
        <begin position="734"/>
        <end position="850"/>
    </location>
</feature>
<dbReference type="SUPFAM" id="SSF47384">
    <property type="entry name" value="Homodimeric domain of signal transducing histidine kinase"/>
    <property type="match status" value="1"/>
</dbReference>
<evidence type="ECO:0000256" key="3">
    <source>
        <dbReference type="ARBA" id="ARBA00022553"/>
    </source>
</evidence>
<dbReference type="Gene3D" id="3.30.450.20">
    <property type="entry name" value="PAS domain"/>
    <property type="match status" value="2"/>
</dbReference>
<dbReference type="InterPro" id="IPR036097">
    <property type="entry name" value="HisK_dim/P_sf"/>
</dbReference>
<dbReference type="NCBIfam" id="TIGR00229">
    <property type="entry name" value="sensory_box"/>
    <property type="match status" value="1"/>
</dbReference>
<dbReference type="InterPro" id="IPR035965">
    <property type="entry name" value="PAS-like_dom_sf"/>
</dbReference>
<evidence type="ECO:0000256" key="5">
    <source>
        <dbReference type="SAM" id="Phobius"/>
    </source>
</evidence>
<dbReference type="Pfam" id="PF13188">
    <property type="entry name" value="PAS_8"/>
    <property type="match status" value="1"/>
</dbReference>
<dbReference type="PANTHER" id="PTHR43065:SF42">
    <property type="entry name" value="TWO-COMPONENT SENSOR PPRA"/>
    <property type="match status" value="1"/>
</dbReference>
<dbReference type="EMBL" id="JBHRUV010000013">
    <property type="protein sequence ID" value="MFC3265186.1"/>
    <property type="molecule type" value="Genomic_DNA"/>
</dbReference>
<proteinExistence type="predicted"/>
<dbReference type="InterPro" id="IPR036890">
    <property type="entry name" value="HATPase_C_sf"/>
</dbReference>
<comment type="caution">
    <text evidence="8">The sequence shown here is derived from an EMBL/GenBank/DDBJ whole genome shotgun (WGS) entry which is preliminary data.</text>
</comment>
<organism evidence="8 9">
    <name type="scientific">Camelimonas abortus</name>
    <dbReference type="NCBI Taxonomy" id="1017184"/>
    <lineage>
        <taxon>Bacteria</taxon>
        <taxon>Pseudomonadati</taxon>
        <taxon>Pseudomonadota</taxon>
        <taxon>Alphaproteobacteria</taxon>
        <taxon>Hyphomicrobiales</taxon>
        <taxon>Chelatococcaceae</taxon>
        <taxon>Camelimonas</taxon>
    </lineage>
</organism>
<dbReference type="SUPFAM" id="SSF55785">
    <property type="entry name" value="PYP-like sensor domain (PAS domain)"/>
    <property type="match status" value="3"/>
</dbReference>
<evidence type="ECO:0000259" key="7">
    <source>
        <dbReference type="PROSITE" id="PS50110"/>
    </source>
</evidence>
<dbReference type="InterPro" id="IPR003661">
    <property type="entry name" value="HisK_dim/P_dom"/>
</dbReference>
<dbReference type="SUPFAM" id="SSF55874">
    <property type="entry name" value="ATPase domain of HSP90 chaperone/DNA topoisomerase II/histidine kinase"/>
    <property type="match status" value="1"/>
</dbReference>
<dbReference type="NCBIfam" id="NF046020">
    <property type="entry name" value="HisKinCckABruc"/>
    <property type="match status" value="1"/>
</dbReference>
<keyword evidence="5" id="KW-1133">Transmembrane helix</keyword>